<dbReference type="InterPro" id="IPR050837">
    <property type="entry name" value="ComplexI_51kDa_subunit"/>
</dbReference>
<evidence type="ECO:0000259" key="10">
    <source>
        <dbReference type="SMART" id="SM00928"/>
    </source>
</evidence>
<keyword evidence="8" id="KW-0408">Iron</keyword>
<name>A0A7Z0EPR5_9ACTN</name>
<reference evidence="11 12" key="1">
    <citation type="submission" date="2020-07" db="EMBL/GenBank/DDBJ databases">
        <title>Sequencing the genomes of 1000 actinobacteria strains.</title>
        <authorList>
            <person name="Klenk H.-P."/>
        </authorList>
    </citation>
    <scope>NUCLEOTIDE SEQUENCE [LARGE SCALE GENOMIC DNA]</scope>
    <source>
        <strain evidence="11 12">DSM 44442</strain>
    </source>
</reference>
<evidence type="ECO:0000256" key="7">
    <source>
        <dbReference type="ARBA" id="ARBA00022723"/>
    </source>
</evidence>
<dbReference type="Pfam" id="PF13459">
    <property type="entry name" value="Fer4_15"/>
    <property type="match status" value="1"/>
</dbReference>
<feature type="domain" description="NADH-ubiquinone oxidoreductase 51kDa subunit iron-sulphur binding" evidence="10">
    <location>
        <begin position="313"/>
        <end position="358"/>
    </location>
</feature>
<sequence length="484" mass="49826">MTTVTIGPPRLTTGLDAHERVDHDTHVRLHGALPRLAADDLITLAGLGGLRGRGGAGFPFARKLRAVQRSAHHRQTSARVVVNAAEGEPGSAKDAMLVERVPHLVLDGAELAARALGAREVVVGIADRVARGADDPLQESLRAAVAERRSTIGFRVVRMPHRFVSGQAGALVQGINGRAPVPPGNPRRTSESGVAGLPTLLSNAETYAQVALLALGGADQFAAVGTSDQPGTVLLTVGGSTVVEAPAGTPLTRVLHVCGVSPGQAVLVGGYHGAWLAPDVVARAHLSRREMADVGGTLGAGVVLPLPRTTCPLGEVARVLRYLADESAGQCGPCLRGLPALTESFTALIGGEGAPEAVLTAAGIGEGKGACAHPDGSAVFARSALAVFAEDMSTHALTGGCGRPVVGELPLTGEPEHRHARLLLDWSRCDGHGLCAELLPELVRLDRNGYPEEPDVPVPDALAGDAELAVRMCPALALRVRAPS</sequence>
<dbReference type="SUPFAM" id="SSF142019">
    <property type="entry name" value="Nqo1 FMN-binding domain-like"/>
    <property type="match status" value="1"/>
</dbReference>
<dbReference type="Gene3D" id="3.30.70.20">
    <property type="match status" value="1"/>
</dbReference>
<evidence type="ECO:0000256" key="1">
    <source>
        <dbReference type="ARBA" id="ARBA00001917"/>
    </source>
</evidence>
<dbReference type="Proteomes" id="UP000572051">
    <property type="component" value="Unassembled WGS sequence"/>
</dbReference>
<evidence type="ECO:0000313" key="11">
    <source>
        <dbReference type="EMBL" id="NYJ36053.1"/>
    </source>
</evidence>
<dbReference type="PANTHER" id="PTHR11780">
    <property type="entry name" value="NADH-UBIQUINONE OXIDOREDUCTASE FLAVOPROTEIN 1 NDUFV1"/>
    <property type="match status" value="1"/>
</dbReference>
<evidence type="ECO:0000256" key="9">
    <source>
        <dbReference type="ARBA" id="ARBA00023014"/>
    </source>
</evidence>
<accession>A0A7Z0EPR5</accession>
<dbReference type="SUPFAM" id="SSF54862">
    <property type="entry name" value="4Fe-4S ferredoxins"/>
    <property type="match status" value="1"/>
</dbReference>
<keyword evidence="5" id="KW-0285">Flavoprotein</keyword>
<dbReference type="InterPro" id="IPR037225">
    <property type="entry name" value="Nuo51_FMN-bd_sf"/>
</dbReference>
<evidence type="ECO:0000256" key="6">
    <source>
        <dbReference type="ARBA" id="ARBA00022643"/>
    </source>
</evidence>
<dbReference type="GO" id="GO:0046872">
    <property type="term" value="F:metal ion binding"/>
    <property type="evidence" value="ECO:0007669"/>
    <property type="project" value="UniProtKB-KW"/>
</dbReference>
<dbReference type="PANTHER" id="PTHR11780:SF10">
    <property type="entry name" value="NADH DEHYDROGENASE [UBIQUINONE] FLAVOPROTEIN 1, MITOCHONDRIAL"/>
    <property type="match status" value="1"/>
</dbReference>
<keyword evidence="11" id="KW-0830">Ubiquinone</keyword>
<dbReference type="SMART" id="SM00928">
    <property type="entry name" value="NADH_4Fe-4S"/>
    <property type="match status" value="1"/>
</dbReference>
<evidence type="ECO:0000256" key="5">
    <source>
        <dbReference type="ARBA" id="ARBA00022630"/>
    </source>
</evidence>
<dbReference type="Pfam" id="PF10589">
    <property type="entry name" value="NADH_4Fe-4S"/>
    <property type="match status" value="1"/>
</dbReference>
<protein>
    <submittedName>
        <fullName evidence="11">NADH:ubiquinone oxidoreductase subunit F (NADH-binding)/ferredoxin</fullName>
    </submittedName>
</protein>
<keyword evidence="6" id="KW-0288">FMN</keyword>
<evidence type="ECO:0000256" key="8">
    <source>
        <dbReference type="ARBA" id="ARBA00023004"/>
    </source>
</evidence>
<dbReference type="EMBL" id="JACCFS010000001">
    <property type="protein sequence ID" value="NYJ36053.1"/>
    <property type="molecule type" value="Genomic_DNA"/>
</dbReference>
<dbReference type="GO" id="GO:0003954">
    <property type="term" value="F:NADH dehydrogenase activity"/>
    <property type="evidence" value="ECO:0007669"/>
    <property type="project" value="TreeGrafter"/>
</dbReference>
<dbReference type="GO" id="GO:0051539">
    <property type="term" value="F:4 iron, 4 sulfur cluster binding"/>
    <property type="evidence" value="ECO:0007669"/>
    <property type="project" value="UniProtKB-KW"/>
</dbReference>
<dbReference type="Gene3D" id="3.10.20.600">
    <property type="match status" value="1"/>
</dbReference>
<dbReference type="AlphaFoldDB" id="A0A7Z0EPR5"/>
<comment type="cofactor">
    <cofactor evidence="1">
        <name>FMN</name>
        <dbReference type="ChEBI" id="CHEBI:58210"/>
    </cofactor>
</comment>
<evidence type="ECO:0000256" key="3">
    <source>
        <dbReference type="ARBA" id="ARBA00007523"/>
    </source>
</evidence>
<comment type="cofactor">
    <cofactor evidence="2">
        <name>[4Fe-4S] cluster</name>
        <dbReference type="ChEBI" id="CHEBI:49883"/>
    </cofactor>
</comment>
<dbReference type="InterPro" id="IPR011538">
    <property type="entry name" value="Nuo51_FMN-bd"/>
</dbReference>
<dbReference type="GO" id="GO:0045333">
    <property type="term" value="P:cellular respiration"/>
    <property type="evidence" value="ECO:0007669"/>
    <property type="project" value="TreeGrafter"/>
</dbReference>
<comment type="similarity">
    <text evidence="3">Belongs to the complex I 51 kDa subunit family.</text>
</comment>
<dbReference type="SUPFAM" id="SSF142984">
    <property type="entry name" value="Nqo1 middle domain-like"/>
    <property type="match status" value="1"/>
</dbReference>
<dbReference type="Gene3D" id="3.40.50.11540">
    <property type="entry name" value="NADH-ubiquinone oxidoreductase 51kDa subunit"/>
    <property type="match status" value="1"/>
</dbReference>
<dbReference type="Gene3D" id="1.20.1440.230">
    <property type="entry name" value="NADH-ubiquinone oxidoreductase 51kDa subunit, iron-sulphur binding domain"/>
    <property type="match status" value="1"/>
</dbReference>
<organism evidence="11 12">
    <name type="scientific">Nocardiopsis aegyptia</name>
    <dbReference type="NCBI Taxonomy" id="220378"/>
    <lineage>
        <taxon>Bacteria</taxon>
        <taxon>Bacillati</taxon>
        <taxon>Actinomycetota</taxon>
        <taxon>Actinomycetes</taxon>
        <taxon>Streptosporangiales</taxon>
        <taxon>Nocardiopsidaceae</taxon>
        <taxon>Nocardiopsis</taxon>
    </lineage>
</organism>
<keyword evidence="9" id="KW-0411">Iron-sulfur</keyword>
<proteinExistence type="inferred from homology"/>
<dbReference type="SUPFAM" id="SSF140490">
    <property type="entry name" value="Nqo1C-terminal domain-like"/>
    <property type="match status" value="1"/>
</dbReference>
<comment type="caution">
    <text evidence="11">The sequence shown here is derived from an EMBL/GenBank/DDBJ whole genome shotgun (WGS) entry which is preliminary data.</text>
</comment>
<gene>
    <name evidence="11" type="ORF">HNR10_003934</name>
</gene>
<keyword evidence="12" id="KW-1185">Reference proteome</keyword>
<evidence type="ECO:0000256" key="4">
    <source>
        <dbReference type="ARBA" id="ARBA00022485"/>
    </source>
</evidence>
<keyword evidence="7" id="KW-0479">Metal-binding</keyword>
<evidence type="ECO:0000313" key="12">
    <source>
        <dbReference type="Proteomes" id="UP000572051"/>
    </source>
</evidence>
<keyword evidence="4" id="KW-0004">4Fe-4S</keyword>
<dbReference type="Pfam" id="PF01512">
    <property type="entry name" value="Complex1_51K"/>
    <property type="match status" value="1"/>
</dbReference>
<dbReference type="InterPro" id="IPR019575">
    <property type="entry name" value="Nuop51_4Fe4S-bd"/>
</dbReference>
<dbReference type="InterPro" id="IPR037207">
    <property type="entry name" value="Nuop51_4Fe4S-bd_sf"/>
</dbReference>
<dbReference type="RefSeq" id="WP_179825677.1">
    <property type="nucleotide sequence ID" value="NZ_JACCFS010000001.1"/>
</dbReference>
<evidence type="ECO:0000256" key="2">
    <source>
        <dbReference type="ARBA" id="ARBA00001966"/>
    </source>
</evidence>